<dbReference type="Pfam" id="PF00994">
    <property type="entry name" value="MoCF_biosynth"/>
    <property type="match status" value="1"/>
</dbReference>
<keyword evidence="4" id="KW-1185">Reference proteome</keyword>
<evidence type="ECO:0000313" key="3">
    <source>
        <dbReference type="EMBL" id="PTI70489.1"/>
    </source>
</evidence>
<dbReference type="Gene3D" id="3.30.70.2860">
    <property type="match status" value="1"/>
</dbReference>
<dbReference type="NCBIfam" id="TIGR00200">
    <property type="entry name" value="cinA_nterm"/>
    <property type="match status" value="1"/>
</dbReference>
<evidence type="ECO:0000259" key="2">
    <source>
        <dbReference type="SMART" id="SM00852"/>
    </source>
</evidence>
<dbReference type="Gene3D" id="3.40.980.10">
    <property type="entry name" value="MoaB/Mog-like domain"/>
    <property type="match status" value="1"/>
</dbReference>
<name>A0ABX5IU15_9STAP</name>
<protein>
    <recommendedName>
        <fullName evidence="1">Putative competence-damage inducible protein</fullName>
    </recommendedName>
</protein>
<dbReference type="CDD" id="cd00885">
    <property type="entry name" value="cinA"/>
    <property type="match status" value="1"/>
</dbReference>
<dbReference type="PIRSF" id="PIRSF006728">
    <property type="entry name" value="CinA"/>
    <property type="match status" value="1"/>
</dbReference>
<dbReference type="InterPro" id="IPR041424">
    <property type="entry name" value="CinA_KH"/>
</dbReference>
<dbReference type="Pfam" id="PF18146">
    <property type="entry name" value="CinA_KH"/>
    <property type="match status" value="1"/>
</dbReference>
<evidence type="ECO:0000256" key="1">
    <source>
        <dbReference type="HAMAP-Rule" id="MF_00226"/>
    </source>
</evidence>
<dbReference type="InterPro" id="IPR008135">
    <property type="entry name" value="Competence-induced_CinA"/>
</dbReference>
<feature type="domain" description="MoaB/Mog" evidence="2">
    <location>
        <begin position="4"/>
        <end position="171"/>
    </location>
</feature>
<dbReference type="InterPro" id="IPR001453">
    <property type="entry name" value="MoaB/Mog_dom"/>
</dbReference>
<evidence type="ECO:0000313" key="4">
    <source>
        <dbReference type="Proteomes" id="UP000240859"/>
    </source>
</evidence>
<dbReference type="PANTHER" id="PTHR13939">
    <property type="entry name" value="NICOTINAMIDE-NUCLEOTIDE AMIDOHYDROLASE PNCC"/>
    <property type="match status" value="1"/>
</dbReference>
<dbReference type="HAMAP" id="MF_00226_B">
    <property type="entry name" value="CinA_B"/>
    <property type="match status" value="1"/>
</dbReference>
<dbReference type="InterPro" id="IPR036425">
    <property type="entry name" value="MoaB/Mog-like_dom_sf"/>
</dbReference>
<dbReference type="RefSeq" id="WP_107600397.1">
    <property type="nucleotide sequence ID" value="NZ_JBOILH010000004.1"/>
</dbReference>
<comment type="similarity">
    <text evidence="1">Belongs to the CinA family.</text>
</comment>
<sequence length="388" mass="43916">MKISIIAVGSELLLGQIANTNGQYLSKLLNGIGHSVVEHNVIGDNPERLERVVNTALQNYDMVILTGGLGPTKDDLTKHTVANILERELVIDQQALDYIEQYFKDQNIDMTPNNRQQALVIDQAHVLENKVGMAPGMLVEHHNKRIALLPGPPKEMQPMAKQELLPYLMNGEHTIFSELLRFAGIGESKVETELMDLIDEQTNPTIAPLAGTHEVNIRLTANGESQQSCESLIAPIKKEILNRIGTYYYGSDDILIEQSFMNNMKQTFALYDGVTDGELYSRMNNFNDSQNLKGMLVHHPQFLDENKSIDNQLSVATHIVKDLYHTEVAVALLRQHDTVYLGILSNNQLNVQSFKMNQRRNLIKSRTQNYALIRLLKWFTNRKNSKNQ</sequence>
<proteinExistence type="inferred from homology"/>
<accession>A0ABX5IU15</accession>
<dbReference type="EMBL" id="PZFR01000004">
    <property type="protein sequence ID" value="PTI70489.1"/>
    <property type="molecule type" value="Genomic_DNA"/>
</dbReference>
<dbReference type="SMART" id="SM00852">
    <property type="entry name" value="MoCF_biosynth"/>
    <property type="match status" value="1"/>
</dbReference>
<gene>
    <name evidence="1" type="primary">cinA</name>
    <name evidence="3" type="ORF">BU057_01540</name>
</gene>
<dbReference type="InterPro" id="IPR050101">
    <property type="entry name" value="CinA"/>
</dbReference>
<dbReference type="NCBIfam" id="TIGR00177">
    <property type="entry name" value="molyb_syn"/>
    <property type="match status" value="1"/>
</dbReference>
<dbReference type="PANTHER" id="PTHR13939:SF0">
    <property type="entry name" value="NMN AMIDOHYDROLASE-LIKE PROTEIN YFAY"/>
    <property type="match status" value="1"/>
</dbReference>
<dbReference type="SUPFAM" id="SSF53218">
    <property type="entry name" value="Molybdenum cofactor biosynthesis proteins"/>
    <property type="match status" value="1"/>
</dbReference>
<comment type="caution">
    <text evidence="3">The sequence shown here is derived from an EMBL/GenBank/DDBJ whole genome shotgun (WGS) entry which is preliminary data.</text>
</comment>
<dbReference type="Proteomes" id="UP000240859">
    <property type="component" value="Unassembled WGS sequence"/>
</dbReference>
<organism evidence="3 4">
    <name type="scientific">Staphylococcus succinus</name>
    <dbReference type="NCBI Taxonomy" id="61015"/>
    <lineage>
        <taxon>Bacteria</taxon>
        <taxon>Bacillati</taxon>
        <taxon>Bacillota</taxon>
        <taxon>Bacilli</taxon>
        <taxon>Bacillales</taxon>
        <taxon>Staphylococcaceae</taxon>
        <taxon>Staphylococcus</taxon>
    </lineage>
</organism>
<reference evidence="3 4" key="1">
    <citation type="journal article" date="2016" name="Front. Microbiol.">
        <title>Comprehensive Phylogenetic Analysis of Bovine Non-aureus Staphylococci Species Based on Whole-Genome Sequencing.</title>
        <authorList>
            <person name="Naushad S."/>
            <person name="Barkema H.W."/>
            <person name="Luby C."/>
            <person name="Condas L.A."/>
            <person name="Nobrega D.B."/>
            <person name="Carson D.A."/>
            <person name="De Buck J."/>
        </authorList>
    </citation>
    <scope>NUCLEOTIDE SEQUENCE [LARGE SCALE GENOMIC DNA]</scope>
    <source>
        <strain evidence="3 4">SNUC 1084</strain>
    </source>
</reference>